<evidence type="ECO:0000313" key="3">
    <source>
        <dbReference type="Ensembl" id="ENSSCAP00000014732.1"/>
    </source>
</evidence>
<dbReference type="SUPFAM" id="SSF48726">
    <property type="entry name" value="Immunoglobulin"/>
    <property type="match status" value="1"/>
</dbReference>
<dbReference type="AlphaFoldDB" id="A0A8C9N9D2"/>
<feature type="region of interest" description="Disordered" evidence="2">
    <location>
        <begin position="112"/>
        <end position="148"/>
    </location>
</feature>
<keyword evidence="4" id="KW-1185">Reference proteome</keyword>
<keyword evidence="1" id="KW-1015">Disulfide bond</keyword>
<dbReference type="PANTHER" id="PTHR11738:SF186">
    <property type="entry name" value="OSTEOCLAST-ASSOCIATED IMMUNOGLOBULIN-LIKE RECEPTOR"/>
    <property type="match status" value="1"/>
</dbReference>
<evidence type="ECO:0000256" key="2">
    <source>
        <dbReference type="SAM" id="MobiDB-lite"/>
    </source>
</evidence>
<dbReference type="PANTHER" id="PTHR11738">
    <property type="entry name" value="MHC CLASS I NK CELL RECEPTOR"/>
    <property type="match status" value="1"/>
</dbReference>
<protein>
    <submittedName>
        <fullName evidence="3">Uncharacterized protein</fullName>
    </submittedName>
</protein>
<reference evidence="3" key="1">
    <citation type="submission" date="2025-08" db="UniProtKB">
        <authorList>
            <consortium name="Ensembl"/>
        </authorList>
    </citation>
    <scope>IDENTIFICATION</scope>
</reference>
<dbReference type="InterPro" id="IPR050412">
    <property type="entry name" value="Ig-like_Receptors_ImmuneReg"/>
</dbReference>
<dbReference type="InterPro" id="IPR036179">
    <property type="entry name" value="Ig-like_dom_sf"/>
</dbReference>
<dbReference type="Gene3D" id="2.60.40.10">
    <property type="entry name" value="Immunoglobulins"/>
    <property type="match status" value="1"/>
</dbReference>
<dbReference type="GeneTree" id="ENSGT00940000171155"/>
<proteinExistence type="predicted"/>
<dbReference type="GO" id="GO:0002764">
    <property type="term" value="P:immune response-regulating signaling pathway"/>
    <property type="evidence" value="ECO:0007669"/>
    <property type="project" value="TreeGrafter"/>
</dbReference>
<name>A0A8C9N9D2_SERCA</name>
<evidence type="ECO:0000256" key="1">
    <source>
        <dbReference type="ARBA" id="ARBA00023157"/>
    </source>
</evidence>
<accession>A0A8C9N9D2</accession>
<dbReference type="Proteomes" id="UP000694409">
    <property type="component" value="Unassembled WGS sequence"/>
</dbReference>
<dbReference type="Ensembl" id="ENSSCAT00000016516.1">
    <property type="protein sequence ID" value="ENSSCAP00000014732.1"/>
    <property type="gene ID" value="ENSSCAG00000010819.1"/>
</dbReference>
<reference evidence="3" key="2">
    <citation type="submission" date="2025-09" db="UniProtKB">
        <authorList>
            <consortium name="Ensembl"/>
        </authorList>
    </citation>
    <scope>IDENTIFICATION</scope>
</reference>
<dbReference type="InterPro" id="IPR013783">
    <property type="entry name" value="Ig-like_fold"/>
</dbReference>
<organism evidence="3 4">
    <name type="scientific">Serinus canaria</name>
    <name type="common">Island canary</name>
    <name type="synonym">Fringilla canaria</name>
    <dbReference type="NCBI Taxonomy" id="9135"/>
    <lineage>
        <taxon>Eukaryota</taxon>
        <taxon>Metazoa</taxon>
        <taxon>Chordata</taxon>
        <taxon>Craniata</taxon>
        <taxon>Vertebrata</taxon>
        <taxon>Euteleostomi</taxon>
        <taxon>Archelosauria</taxon>
        <taxon>Archosauria</taxon>
        <taxon>Dinosauria</taxon>
        <taxon>Saurischia</taxon>
        <taxon>Theropoda</taxon>
        <taxon>Coelurosauria</taxon>
        <taxon>Aves</taxon>
        <taxon>Neognathae</taxon>
        <taxon>Neoaves</taxon>
        <taxon>Telluraves</taxon>
        <taxon>Australaves</taxon>
        <taxon>Passeriformes</taxon>
        <taxon>Passeroidea</taxon>
        <taxon>Fringillidae</taxon>
        <taxon>Carduelinae</taxon>
        <taxon>Serinus</taxon>
    </lineage>
</organism>
<sequence length="164" mass="18023">DAPRPTHTFGCLRAIVELRLPRPDLSVLPGHEVAVGAEVMFHCTITQPSTGCFLYLEGQIRAQQFHREQGDYSFSLVQKGDSGRYSCQCYALSAWREWSAVTLINTLPLGKGKGTGSQTEKSSDDQQVQLKAGKPFPRPSLSHHIPQPPHAPGGLFYLSCWTGS</sequence>
<evidence type="ECO:0000313" key="4">
    <source>
        <dbReference type="Proteomes" id="UP000694409"/>
    </source>
</evidence>
<feature type="compositionally biased region" description="Polar residues" evidence="2">
    <location>
        <begin position="116"/>
        <end position="129"/>
    </location>
</feature>